<dbReference type="RefSeq" id="WP_130414843.1">
    <property type="nucleotide sequence ID" value="NZ_SHKX01000014.1"/>
</dbReference>
<accession>A0A4Q7YKY0</accession>
<dbReference type="OrthoDB" id="262508at2"/>
<organism evidence="1 2">
    <name type="scientific">Fluviicoccus keumensis</name>
    <dbReference type="NCBI Taxonomy" id="1435465"/>
    <lineage>
        <taxon>Bacteria</taxon>
        <taxon>Pseudomonadati</taxon>
        <taxon>Pseudomonadota</taxon>
        <taxon>Gammaproteobacteria</taxon>
        <taxon>Moraxellales</taxon>
        <taxon>Moraxellaceae</taxon>
        <taxon>Fluviicoccus</taxon>
    </lineage>
</organism>
<keyword evidence="2" id="KW-1185">Reference proteome</keyword>
<evidence type="ECO:0000313" key="1">
    <source>
        <dbReference type="EMBL" id="RZU38207.1"/>
    </source>
</evidence>
<protein>
    <submittedName>
        <fullName evidence="1">Uncharacterized protein</fullName>
    </submittedName>
</protein>
<name>A0A4Q7YKY0_9GAMM</name>
<proteinExistence type="predicted"/>
<dbReference type="EMBL" id="SHKX01000014">
    <property type="protein sequence ID" value="RZU38207.1"/>
    <property type="molecule type" value="Genomic_DNA"/>
</dbReference>
<dbReference type="AlphaFoldDB" id="A0A4Q7YKY0"/>
<dbReference type="InterPro" id="IPR043746">
    <property type="entry name" value="DUF5691"/>
</dbReference>
<sequence length="503" mass="55223">MTDTLWQQLEVNTLLGSARATAVSDWPDALRGAVDSLPDRDGPRALLAQLALAMVWQRAGQTLPQSAAPDSAAPETHLRPLPAAARPWLQNALANDQQSFLPECLRAMAEHGFHPAATLLPDLLRLGESRKGWRLPLGQVAGARGVWLAAQNPEWRWLEGATFPLDADPGIRDRFWQDTAPAARELYLIRWRQQDPAAARDWLQQRWPDESATQRAQWLELCRHGLQADDAIWLESLLDDRSKQVREAALGLLARLDDSPWRQRLRERCAMLVNVKRGLLRKALEVTPPDALDPALQRDGLEPVTGGAQGLGEKAVWLRTIVAGAGCGWLLAHTGLDPENLLAAVAKTDWASPLQQGLAAAALTEGHAPMLLALLSPAGRKHRADDAPLLDALGAADREQALLDRVRHETKPGAGLQELNQLLARLTGWEWSEAFTRTLLGLLRPWLEHPSHEAQRMLLQGMGRQLAAHGHRRVAADPPPGTPPDMAAAWQGRHAFLTALEAG</sequence>
<gene>
    <name evidence="1" type="ORF">EV700_2785</name>
</gene>
<dbReference type="Proteomes" id="UP000292423">
    <property type="component" value="Unassembled WGS sequence"/>
</dbReference>
<evidence type="ECO:0000313" key="2">
    <source>
        <dbReference type="Proteomes" id="UP000292423"/>
    </source>
</evidence>
<reference evidence="1 2" key="1">
    <citation type="submission" date="2019-02" db="EMBL/GenBank/DDBJ databases">
        <title>Genomic Encyclopedia of Type Strains, Phase IV (KMG-IV): sequencing the most valuable type-strain genomes for metagenomic binning, comparative biology and taxonomic classification.</title>
        <authorList>
            <person name="Goeker M."/>
        </authorList>
    </citation>
    <scope>NUCLEOTIDE SEQUENCE [LARGE SCALE GENOMIC DNA]</scope>
    <source>
        <strain evidence="1 2">DSM 105135</strain>
    </source>
</reference>
<dbReference type="Pfam" id="PF18944">
    <property type="entry name" value="DUF5691"/>
    <property type="match status" value="1"/>
</dbReference>
<comment type="caution">
    <text evidence="1">The sequence shown here is derived from an EMBL/GenBank/DDBJ whole genome shotgun (WGS) entry which is preliminary data.</text>
</comment>